<comment type="caution">
    <text evidence="2">The sequence shown here is derived from an EMBL/GenBank/DDBJ whole genome shotgun (WGS) entry which is preliminary data.</text>
</comment>
<protein>
    <submittedName>
        <fullName evidence="2">Uncharacterized protein</fullName>
    </submittedName>
</protein>
<evidence type="ECO:0000313" key="2">
    <source>
        <dbReference type="EMBL" id="KAK4336753.1"/>
    </source>
</evidence>
<dbReference type="Proteomes" id="UP001291623">
    <property type="component" value="Unassembled WGS sequence"/>
</dbReference>
<sequence>MAKSETSSFPLTNEFDGSDAGAKPDEAISWDQKWCKYDVINWSAVESNIQPLNDLFVINYKNYSEALNSVRKGYNWGILRIPENFSSALVERAQYQAENLGDELTNDTINQSTLVVHADLTNKVLMIFELYTTYYDSD</sequence>
<name>A0AAE1QQD2_9SOLA</name>
<gene>
    <name evidence="2" type="ORF">RND71_043768</name>
</gene>
<dbReference type="AlphaFoldDB" id="A0AAE1QQD2"/>
<evidence type="ECO:0000313" key="3">
    <source>
        <dbReference type="Proteomes" id="UP001291623"/>
    </source>
</evidence>
<proteinExistence type="predicted"/>
<keyword evidence="3" id="KW-1185">Reference proteome</keyword>
<dbReference type="EMBL" id="JAVYJV010000095">
    <property type="protein sequence ID" value="KAK4336753.1"/>
    <property type="molecule type" value="Genomic_DNA"/>
</dbReference>
<organism evidence="2 3">
    <name type="scientific">Anisodus tanguticus</name>
    <dbReference type="NCBI Taxonomy" id="243964"/>
    <lineage>
        <taxon>Eukaryota</taxon>
        <taxon>Viridiplantae</taxon>
        <taxon>Streptophyta</taxon>
        <taxon>Embryophyta</taxon>
        <taxon>Tracheophyta</taxon>
        <taxon>Spermatophyta</taxon>
        <taxon>Magnoliopsida</taxon>
        <taxon>eudicotyledons</taxon>
        <taxon>Gunneridae</taxon>
        <taxon>Pentapetalae</taxon>
        <taxon>asterids</taxon>
        <taxon>lamiids</taxon>
        <taxon>Solanales</taxon>
        <taxon>Solanaceae</taxon>
        <taxon>Solanoideae</taxon>
        <taxon>Hyoscyameae</taxon>
        <taxon>Anisodus</taxon>
    </lineage>
</organism>
<evidence type="ECO:0000256" key="1">
    <source>
        <dbReference type="SAM" id="MobiDB-lite"/>
    </source>
</evidence>
<feature type="region of interest" description="Disordered" evidence="1">
    <location>
        <begin position="1"/>
        <end position="23"/>
    </location>
</feature>
<feature type="compositionally biased region" description="Polar residues" evidence="1">
    <location>
        <begin position="1"/>
        <end position="11"/>
    </location>
</feature>
<reference evidence="2" key="1">
    <citation type="submission" date="2023-12" db="EMBL/GenBank/DDBJ databases">
        <title>Genome assembly of Anisodus tanguticus.</title>
        <authorList>
            <person name="Wang Y.-J."/>
        </authorList>
    </citation>
    <scope>NUCLEOTIDE SEQUENCE</scope>
    <source>
        <strain evidence="2">KB-2021</strain>
        <tissue evidence="2">Leaf</tissue>
    </source>
</reference>
<accession>A0AAE1QQD2</accession>